<keyword evidence="3" id="KW-1185">Reference proteome</keyword>
<dbReference type="AlphaFoldDB" id="A0A7M6DK80"/>
<feature type="compositionally biased region" description="Polar residues" evidence="1">
    <location>
        <begin position="1"/>
        <end position="17"/>
    </location>
</feature>
<evidence type="ECO:0000313" key="3">
    <source>
        <dbReference type="Proteomes" id="UP000594262"/>
    </source>
</evidence>
<proteinExistence type="predicted"/>
<name>A0A7M6DK80_9CNID</name>
<dbReference type="EnsemblMetazoa" id="CLYHEMT013720.1">
    <property type="protein sequence ID" value="CLYHEMP013720.1"/>
    <property type="gene ID" value="CLYHEMG013720"/>
</dbReference>
<accession>A0A7M6DK80</accession>
<evidence type="ECO:0000256" key="1">
    <source>
        <dbReference type="SAM" id="MobiDB-lite"/>
    </source>
</evidence>
<sequence>TDYVVSSRSGGRFLQQTKDQKSTREKIDELSLELVRMRGVMEQQAKDINTIMTILKETTNRQPPMPVLHHDEVENELENIERVIEDTRPNLFLTGGYMEGLLGNGTNGTINNSKSEVSTEETEAIAKSAIEMMKSKFSPQELKYGNIKGTSRMKKLNEATTRNIYCSIREKFNLRPDFVFLGPIETRIGIKLNAHRKNIKLITPEIPSQSASS</sequence>
<reference evidence="2" key="1">
    <citation type="submission" date="2021-01" db="UniProtKB">
        <authorList>
            <consortium name="EnsemblMetazoa"/>
        </authorList>
    </citation>
    <scope>IDENTIFICATION</scope>
</reference>
<protein>
    <submittedName>
        <fullName evidence="2">Uncharacterized protein</fullName>
    </submittedName>
</protein>
<feature type="region of interest" description="Disordered" evidence="1">
    <location>
        <begin position="1"/>
        <end position="22"/>
    </location>
</feature>
<organism evidence="2 3">
    <name type="scientific">Clytia hemisphaerica</name>
    <dbReference type="NCBI Taxonomy" id="252671"/>
    <lineage>
        <taxon>Eukaryota</taxon>
        <taxon>Metazoa</taxon>
        <taxon>Cnidaria</taxon>
        <taxon>Hydrozoa</taxon>
        <taxon>Hydroidolina</taxon>
        <taxon>Leptothecata</taxon>
        <taxon>Obeliida</taxon>
        <taxon>Clytiidae</taxon>
        <taxon>Clytia</taxon>
    </lineage>
</organism>
<dbReference type="Proteomes" id="UP000594262">
    <property type="component" value="Unplaced"/>
</dbReference>
<evidence type="ECO:0000313" key="2">
    <source>
        <dbReference type="EnsemblMetazoa" id="CLYHEMP013720.1"/>
    </source>
</evidence>